<dbReference type="GO" id="GO:0010113">
    <property type="term" value="P:negative regulation of systemic acquired resistance"/>
    <property type="evidence" value="ECO:0007669"/>
    <property type="project" value="TreeGrafter"/>
</dbReference>
<dbReference type="GO" id="GO:0005634">
    <property type="term" value="C:nucleus"/>
    <property type="evidence" value="ECO:0007669"/>
    <property type="project" value="InterPro"/>
</dbReference>
<gene>
    <name evidence="1" type="ORF">D0Y65_018465</name>
</gene>
<dbReference type="EMBL" id="QZWG01000007">
    <property type="protein sequence ID" value="RZC03829.1"/>
    <property type="molecule type" value="Genomic_DNA"/>
</dbReference>
<reference evidence="1 2" key="1">
    <citation type="submission" date="2018-09" db="EMBL/GenBank/DDBJ databases">
        <title>A high-quality reference genome of wild soybean provides a powerful tool to mine soybean genomes.</title>
        <authorList>
            <person name="Xie M."/>
            <person name="Chung C.Y.L."/>
            <person name="Li M.-W."/>
            <person name="Wong F.-L."/>
            <person name="Chan T.-F."/>
            <person name="Lam H.-M."/>
        </authorList>
    </citation>
    <scope>NUCLEOTIDE SEQUENCE [LARGE SCALE GENOMIC DNA]</scope>
    <source>
        <strain evidence="2">cv. W05</strain>
        <tissue evidence="1">Hypocotyl of etiolated seedlings</tissue>
    </source>
</reference>
<dbReference type="PANTHER" id="PTHR37243:SF2">
    <property type="entry name" value="NEGATIVE REGULATOR OF SYSTEMIC ACQUIRED RESISTANCE SNI1"/>
    <property type="match status" value="1"/>
</dbReference>
<dbReference type="PANTHER" id="PTHR37243">
    <property type="entry name" value="NEGATIVE REGULATOR OF SYSTEMIC ACQUIRED RESISTANCE SNI1"/>
    <property type="match status" value="1"/>
</dbReference>
<dbReference type="AlphaFoldDB" id="A0A445JZN4"/>
<evidence type="ECO:0000313" key="1">
    <source>
        <dbReference type="EMBL" id="RZC03828.1"/>
    </source>
</evidence>
<dbReference type="Proteomes" id="UP000289340">
    <property type="component" value="Chromosome 7"/>
</dbReference>
<proteinExistence type="predicted"/>
<dbReference type="GO" id="GO:0000976">
    <property type="term" value="F:transcription cis-regulatory region binding"/>
    <property type="evidence" value="ECO:0007669"/>
    <property type="project" value="TreeGrafter"/>
</dbReference>
<sequence length="77" mass="8153">MGSSSLKWVFTGFQAHLSILSKGNAGDKQGGNSALVDLCQAFISAFDSLRSTNEHMEILSMGKEALFTAATIISVKS</sequence>
<dbReference type="InterPro" id="IPR034561">
    <property type="entry name" value="SNI1"/>
</dbReference>
<protein>
    <submittedName>
        <fullName evidence="1">Uncharacterized protein</fullName>
    </submittedName>
</protein>
<dbReference type="GO" id="GO:0045892">
    <property type="term" value="P:negative regulation of DNA-templated transcription"/>
    <property type="evidence" value="ECO:0007669"/>
    <property type="project" value="InterPro"/>
</dbReference>
<dbReference type="EMBL" id="QZWG01000007">
    <property type="protein sequence ID" value="RZC03828.1"/>
    <property type="molecule type" value="Genomic_DNA"/>
</dbReference>
<name>A0A445JZN4_GLYSO</name>
<comment type="caution">
    <text evidence="1">The sequence shown here is derived from an EMBL/GenBank/DDBJ whole genome shotgun (WGS) entry which is preliminary data.</text>
</comment>
<dbReference type="GO" id="GO:0030915">
    <property type="term" value="C:Smc5-Smc6 complex"/>
    <property type="evidence" value="ECO:0007669"/>
    <property type="project" value="InterPro"/>
</dbReference>
<evidence type="ECO:0000313" key="2">
    <source>
        <dbReference type="Proteomes" id="UP000289340"/>
    </source>
</evidence>
<organism evidence="1 2">
    <name type="scientific">Glycine soja</name>
    <name type="common">Wild soybean</name>
    <dbReference type="NCBI Taxonomy" id="3848"/>
    <lineage>
        <taxon>Eukaryota</taxon>
        <taxon>Viridiplantae</taxon>
        <taxon>Streptophyta</taxon>
        <taxon>Embryophyta</taxon>
        <taxon>Tracheophyta</taxon>
        <taxon>Spermatophyta</taxon>
        <taxon>Magnoliopsida</taxon>
        <taxon>eudicotyledons</taxon>
        <taxon>Gunneridae</taxon>
        <taxon>Pentapetalae</taxon>
        <taxon>rosids</taxon>
        <taxon>fabids</taxon>
        <taxon>Fabales</taxon>
        <taxon>Fabaceae</taxon>
        <taxon>Papilionoideae</taxon>
        <taxon>50 kb inversion clade</taxon>
        <taxon>NPAAA clade</taxon>
        <taxon>indigoferoid/millettioid clade</taxon>
        <taxon>Phaseoleae</taxon>
        <taxon>Glycine</taxon>
        <taxon>Glycine subgen. Soja</taxon>
    </lineage>
</organism>
<keyword evidence="2" id="KW-1185">Reference proteome</keyword>
<dbReference type="GO" id="GO:0006974">
    <property type="term" value="P:DNA damage response"/>
    <property type="evidence" value="ECO:0007669"/>
    <property type="project" value="InterPro"/>
</dbReference>
<accession>A0A445JZN4</accession>